<dbReference type="KEGG" id="ccar:122145694"/>
<dbReference type="RefSeq" id="XP_042617048.1">
    <property type="nucleotide sequence ID" value="XM_042761114.1"/>
</dbReference>
<accession>A0A9R0B007</accession>
<organism evidence="1">
    <name type="scientific">Cyprinus carpio</name>
    <name type="common">Common carp</name>
    <dbReference type="NCBI Taxonomy" id="7962"/>
    <lineage>
        <taxon>Eukaryota</taxon>
        <taxon>Metazoa</taxon>
        <taxon>Chordata</taxon>
        <taxon>Craniata</taxon>
        <taxon>Vertebrata</taxon>
        <taxon>Euteleostomi</taxon>
        <taxon>Actinopterygii</taxon>
        <taxon>Neopterygii</taxon>
        <taxon>Teleostei</taxon>
        <taxon>Ostariophysi</taxon>
        <taxon>Cypriniformes</taxon>
        <taxon>Cyprinidae</taxon>
        <taxon>Cyprininae</taxon>
        <taxon>Cyprinus</taxon>
    </lineage>
</organism>
<name>A0A9R0B007_CYPCA</name>
<sequence length="213" mass="23269">MSLNKVQVDPLASRLCHPVTEYSAPQGSSGFPKGPWPSMDPVDRLLYSRQGSSPIEEYVTQFCPESPVSQFSPGSSLCLGGLLFPRGGLMFRLFHRGGLLLHRGGLLFYSGGLLLHRGRLLFCSGGLLLCRGDLQTHLRCWWWSSASPVLPVPSWFSASPVLTQSQGHPSPHGPVPPSFPRFHLRSTTLLVFVVFGASGRGGLCHESVPWSFI</sequence>
<dbReference type="AlphaFoldDB" id="A0A9R0B007"/>
<gene>
    <name evidence="1" type="primary">LOC122145694</name>
</gene>
<dbReference type="GeneID" id="122145694"/>
<proteinExistence type="predicted"/>
<protein>
    <submittedName>
        <fullName evidence="1">Uncharacterized protein LOC122145694</fullName>
    </submittedName>
</protein>
<evidence type="ECO:0000313" key="1">
    <source>
        <dbReference type="RefSeq" id="XP_042617048.1"/>
    </source>
</evidence>
<reference evidence="1" key="1">
    <citation type="submission" date="2025-08" db="UniProtKB">
        <authorList>
            <consortium name="RefSeq"/>
        </authorList>
    </citation>
    <scope>IDENTIFICATION</scope>
    <source>
        <tissue evidence="1">Muscle</tissue>
    </source>
</reference>
<dbReference type="Proteomes" id="UP001155660">
    <property type="component" value="Chromosome A7"/>
</dbReference>